<dbReference type="InterPro" id="IPR013083">
    <property type="entry name" value="Znf_RING/FYVE/PHD"/>
</dbReference>
<dbReference type="InterPro" id="IPR046496">
    <property type="entry name" value="DUF6589"/>
</dbReference>
<dbReference type="EMBL" id="QCYY01002275">
    <property type="protein sequence ID" value="ROT71598.1"/>
    <property type="molecule type" value="Genomic_DNA"/>
</dbReference>
<name>A0A3R7PH55_PENVA</name>
<organism evidence="2 3">
    <name type="scientific">Penaeus vannamei</name>
    <name type="common">Whiteleg shrimp</name>
    <name type="synonym">Litopenaeus vannamei</name>
    <dbReference type="NCBI Taxonomy" id="6689"/>
    <lineage>
        <taxon>Eukaryota</taxon>
        <taxon>Metazoa</taxon>
        <taxon>Ecdysozoa</taxon>
        <taxon>Arthropoda</taxon>
        <taxon>Crustacea</taxon>
        <taxon>Multicrustacea</taxon>
        <taxon>Malacostraca</taxon>
        <taxon>Eumalacostraca</taxon>
        <taxon>Eucarida</taxon>
        <taxon>Decapoda</taxon>
        <taxon>Dendrobranchiata</taxon>
        <taxon>Penaeoidea</taxon>
        <taxon>Penaeidae</taxon>
        <taxon>Penaeus</taxon>
    </lineage>
</organism>
<dbReference type="Pfam" id="PF20231">
    <property type="entry name" value="DUF6589"/>
    <property type="match status" value="1"/>
</dbReference>
<sequence length="689" mass="79556">MNNEYPCSVNRTLHEIGLTTPPCKLFEVLRQYSTVPSDPVWDWKDEVERALKIVHHRPTPSPRKYNAERRKSRSVLPKPTTVISYSLCWDSIQHPQYSSHSQKKNPDPLMAQAYAARNRVPFLMTYKDPDIRLADNISFEEFVPDSEDFIRVREQMKKEVQKILIKYLKVFNKLTVTEHHQYSDLMMQKNYTVDLGSVFKSPTDNGNVALILKDLKMYMPSDEGEATPLCVFGNKRSVERMVCAKDVMSCFSEKEDRLDGLEPCVTDYGRQILLAQDIIKIFYPSDLTSESGSLHHICSSFKPGVTRSENPDFKAITSLLELVAHGHTMAMAKQKLHLLMPGGNSLSNEERKRILEKISEEIVNEIWPKIDTASFDAVRQSSEPVRDGECSFGDCVNFKDKALLPCTERCSRPFYFCCKKPLNDGLVECGRRENCPRGAWFHLNKKCSGLSEAPEDDWLCSSCAANIDKLRQVEQVDRVWEYHRGLLWYCLFFWVANSAERQGNGWLLHAVWKVCMPIFENHGHTEFLHLGYSFLSAVAGRISRMASHDAVHNRTVNLKGGPNNMSWDRAIEIFNQEFLRKPEDKANASTRATSCWTRSVNAAWEKNICNKPDMRERDLSRQVEEYVSLVNSLKILEKVPGRQWYRDMEFAHNLYVKEPENFIKTLKIFCDKDVARQMNERETESEVLE</sequence>
<dbReference type="Proteomes" id="UP000283509">
    <property type="component" value="Unassembled WGS sequence"/>
</dbReference>
<feature type="domain" description="DUF6589" evidence="1">
    <location>
        <begin position="143"/>
        <end position="576"/>
    </location>
</feature>
<evidence type="ECO:0000259" key="1">
    <source>
        <dbReference type="Pfam" id="PF20231"/>
    </source>
</evidence>
<proteinExistence type="predicted"/>
<dbReference type="OrthoDB" id="6123456at2759"/>
<evidence type="ECO:0000313" key="3">
    <source>
        <dbReference type="Proteomes" id="UP000283509"/>
    </source>
</evidence>
<reference evidence="2 3" key="2">
    <citation type="submission" date="2019-01" db="EMBL/GenBank/DDBJ databases">
        <title>The decoding of complex shrimp genome reveals the adaptation for benthos swimmer, frequently molting mechanism and breeding impact on genome.</title>
        <authorList>
            <person name="Sun Y."/>
            <person name="Gao Y."/>
            <person name="Yu Y."/>
        </authorList>
    </citation>
    <scope>NUCLEOTIDE SEQUENCE [LARGE SCALE GENOMIC DNA]</scope>
    <source>
        <tissue evidence="2">Muscle</tissue>
    </source>
</reference>
<dbReference type="STRING" id="6689.A0A3R7PH55"/>
<accession>A0A3R7PH55</accession>
<reference evidence="2 3" key="1">
    <citation type="submission" date="2018-04" db="EMBL/GenBank/DDBJ databases">
        <authorList>
            <person name="Zhang X."/>
            <person name="Yuan J."/>
            <person name="Li F."/>
            <person name="Xiang J."/>
        </authorList>
    </citation>
    <scope>NUCLEOTIDE SEQUENCE [LARGE SCALE GENOMIC DNA]</scope>
    <source>
        <tissue evidence="2">Muscle</tissue>
    </source>
</reference>
<evidence type="ECO:0000313" key="2">
    <source>
        <dbReference type="EMBL" id="ROT71598.1"/>
    </source>
</evidence>
<dbReference type="Gene3D" id="3.30.40.10">
    <property type="entry name" value="Zinc/RING finger domain, C3HC4 (zinc finger)"/>
    <property type="match status" value="1"/>
</dbReference>
<keyword evidence="3" id="KW-1185">Reference proteome</keyword>
<comment type="caution">
    <text evidence="2">The sequence shown here is derived from an EMBL/GenBank/DDBJ whole genome shotgun (WGS) entry which is preliminary data.</text>
</comment>
<protein>
    <recommendedName>
        <fullName evidence="1">DUF6589 domain-containing protein</fullName>
    </recommendedName>
</protein>
<gene>
    <name evidence="2" type="ORF">C7M84_010075</name>
</gene>
<dbReference type="AlphaFoldDB" id="A0A3R7PH55"/>